<evidence type="ECO:0000256" key="5">
    <source>
        <dbReference type="ARBA" id="ARBA00023136"/>
    </source>
</evidence>
<dbReference type="PANTHER" id="PTHR12050:SF1">
    <property type="entry name" value="VACUOLAR PROTEIN SORTING-ASSOCIATED PROTEIN 55 HOMOLOG"/>
    <property type="match status" value="1"/>
</dbReference>
<evidence type="ECO:0000256" key="6">
    <source>
        <dbReference type="SAM" id="Phobius"/>
    </source>
</evidence>
<comment type="similarity">
    <text evidence="2">Belongs to the OB-RGRP/VPS55 family.</text>
</comment>
<dbReference type="InterPro" id="IPR007262">
    <property type="entry name" value="Vps55/LEPROT"/>
</dbReference>
<keyword evidence="3 6" id="KW-0812">Transmembrane</keyword>
<dbReference type="Proteomes" id="UP000504603">
    <property type="component" value="Unplaced"/>
</dbReference>
<evidence type="ECO:0000313" key="9">
    <source>
        <dbReference type="RefSeq" id="XP_022155501.1"/>
    </source>
</evidence>
<sequence>MADLPGSLQACFSMGKVAFLAILVSGGIVMQILACALYNNWWPMLSVIMYVLLPMPLLFFGGSDSSSLYTESNDSWINATKFLTGASTIGSIAIPIILKHAGIIGWGALAMDLSSFLVFVIAILCFLWMNEDDDSYTMF</sequence>
<evidence type="ECO:0000256" key="3">
    <source>
        <dbReference type="ARBA" id="ARBA00022692"/>
    </source>
</evidence>
<dbReference type="AlphaFoldDB" id="A0A6J1DML0"/>
<accession>A0A6J1DML0</accession>
<dbReference type="GO" id="GO:0005768">
    <property type="term" value="C:endosome"/>
    <property type="evidence" value="ECO:0007669"/>
    <property type="project" value="TreeGrafter"/>
</dbReference>
<evidence type="ECO:0000313" key="7">
    <source>
        <dbReference type="Proteomes" id="UP000504603"/>
    </source>
</evidence>
<evidence type="ECO:0000256" key="1">
    <source>
        <dbReference type="ARBA" id="ARBA00004141"/>
    </source>
</evidence>
<comment type="subcellular location">
    <subcellularLocation>
        <location evidence="1">Membrane</location>
        <topology evidence="1">Multi-pass membrane protein</topology>
    </subcellularLocation>
</comment>
<feature type="transmembrane region" description="Helical" evidence="6">
    <location>
        <begin position="82"/>
        <end position="98"/>
    </location>
</feature>
<dbReference type="Pfam" id="PF04133">
    <property type="entry name" value="Vps55"/>
    <property type="match status" value="1"/>
</dbReference>
<dbReference type="RefSeq" id="XP_022155501.1">
    <property type="nucleotide sequence ID" value="XM_022299809.1"/>
</dbReference>
<dbReference type="GO" id="GO:0032511">
    <property type="term" value="P:late endosome to vacuole transport via multivesicular body sorting pathway"/>
    <property type="evidence" value="ECO:0007669"/>
    <property type="project" value="TreeGrafter"/>
</dbReference>
<protein>
    <submittedName>
        <fullName evidence="8 9">Vacuolar protein sorting-associated protein 55 homolog</fullName>
    </submittedName>
</protein>
<keyword evidence="7" id="KW-1185">Reference proteome</keyword>
<evidence type="ECO:0000256" key="2">
    <source>
        <dbReference type="ARBA" id="ARBA00005645"/>
    </source>
</evidence>
<dbReference type="GO" id="GO:0016020">
    <property type="term" value="C:membrane"/>
    <property type="evidence" value="ECO:0007669"/>
    <property type="project" value="UniProtKB-SubCell"/>
</dbReference>
<name>A0A6J1DML0_MOMCH</name>
<dbReference type="RefSeq" id="XP_022155500.1">
    <property type="nucleotide sequence ID" value="XM_022299808.1"/>
</dbReference>
<dbReference type="OrthoDB" id="14246at2759"/>
<dbReference type="PANTHER" id="PTHR12050">
    <property type="entry name" value="LEPTIN RECEPTOR-RELATED"/>
    <property type="match status" value="1"/>
</dbReference>
<feature type="transmembrane region" description="Helical" evidence="6">
    <location>
        <begin position="17"/>
        <end position="38"/>
    </location>
</feature>
<proteinExistence type="inferred from homology"/>
<gene>
    <name evidence="8 9" type="primary">LOC111022633</name>
</gene>
<feature type="transmembrane region" description="Helical" evidence="6">
    <location>
        <begin position="45"/>
        <end position="62"/>
    </location>
</feature>
<keyword evidence="4 6" id="KW-1133">Transmembrane helix</keyword>
<evidence type="ECO:0000313" key="8">
    <source>
        <dbReference type="RefSeq" id="XP_022155500.1"/>
    </source>
</evidence>
<keyword evidence="5 6" id="KW-0472">Membrane</keyword>
<dbReference type="GeneID" id="111022633"/>
<feature type="transmembrane region" description="Helical" evidence="6">
    <location>
        <begin position="110"/>
        <end position="129"/>
    </location>
</feature>
<reference evidence="8 9" key="1">
    <citation type="submission" date="2025-04" db="UniProtKB">
        <authorList>
            <consortium name="RefSeq"/>
        </authorList>
    </citation>
    <scope>IDENTIFICATION</scope>
    <source>
        <strain evidence="8 9">OHB3-1</strain>
    </source>
</reference>
<organism evidence="7 8">
    <name type="scientific">Momordica charantia</name>
    <name type="common">Bitter gourd</name>
    <name type="synonym">Balsam pear</name>
    <dbReference type="NCBI Taxonomy" id="3673"/>
    <lineage>
        <taxon>Eukaryota</taxon>
        <taxon>Viridiplantae</taxon>
        <taxon>Streptophyta</taxon>
        <taxon>Embryophyta</taxon>
        <taxon>Tracheophyta</taxon>
        <taxon>Spermatophyta</taxon>
        <taxon>Magnoliopsida</taxon>
        <taxon>eudicotyledons</taxon>
        <taxon>Gunneridae</taxon>
        <taxon>Pentapetalae</taxon>
        <taxon>rosids</taxon>
        <taxon>fabids</taxon>
        <taxon>Cucurbitales</taxon>
        <taxon>Cucurbitaceae</taxon>
        <taxon>Momordiceae</taxon>
        <taxon>Momordica</taxon>
    </lineage>
</organism>
<dbReference type="KEGG" id="mcha:111022633"/>
<evidence type="ECO:0000256" key="4">
    <source>
        <dbReference type="ARBA" id="ARBA00022989"/>
    </source>
</evidence>